<feature type="domain" description="RNA polymerase sigma-70 region 2" evidence="6">
    <location>
        <begin position="4"/>
        <end position="68"/>
    </location>
</feature>
<name>A0A7K0E0Q2_9NOCA</name>
<dbReference type="GO" id="GO:0003677">
    <property type="term" value="F:DNA binding"/>
    <property type="evidence" value="ECO:0007669"/>
    <property type="project" value="UniProtKB-KW"/>
</dbReference>
<evidence type="ECO:0000256" key="5">
    <source>
        <dbReference type="ARBA" id="ARBA00023163"/>
    </source>
</evidence>
<sequence length="189" mass="21536">MDDFESHREALLALARSILGNAADAQDVVQESWLRWHRVDKATVENSRAYLHRLVTHQAIDQLRRARSRPEPTELPVDLAESDSGGPELAEAVAAAVRVLLETLDRNERVVFLLHEVFGYSHAEIAPVVARSERAVQQLAYRARQRIRAGRRRYHPTIAEHRTTTRRFLLATESGDLLTYANSCDRAHR</sequence>
<dbReference type="EMBL" id="WEGI01000021">
    <property type="protein sequence ID" value="MQY31646.1"/>
    <property type="molecule type" value="Genomic_DNA"/>
</dbReference>
<protein>
    <submittedName>
        <fullName evidence="8">ECF RNA polymerase sigma factor SigJ</fullName>
    </submittedName>
</protein>
<dbReference type="InterPro" id="IPR052704">
    <property type="entry name" value="ECF_Sigma-70_Domain"/>
</dbReference>
<gene>
    <name evidence="8" type="primary">sigJ_11</name>
    <name evidence="8" type="ORF">NRB56_72550</name>
</gene>
<reference evidence="8 9" key="1">
    <citation type="submission" date="2019-10" db="EMBL/GenBank/DDBJ databases">
        <title>Nocardia macrotermitis sp. nov. and Nocardia aurantia sp. nov., isolated from the gut of fungus growing-termite Macrotermes natalensis.</title>
        <authorList>
            <person name="Benndorf R."/>
            <person name="Schwitalla J."/>
            <person name="Martin K."/>
            <person name="De Beer W."/>
            <person name="Kaster A.-K."/>
            <person name="Vollmers J."/>
            <person name="Poulsen M."/>
            <person name="Beemelmanns C."/>
        </authorList>
    </citation>
    <scope>NUCLEOTIDE SEQUENCE [LARGE SCALE GENOMIC DNA]</scope>
    <source>
        <strain evidence="8 9">RB56</strain>
    </source>
</reference>
<evidence type="ECO:0000313" key="8">
    <source>
        <dbReference type="EMBL" id="MQY31646.1"/>
    </source>
</evidence>
<dbReference type="RefSeq" id="WP_153348863.1">
    <property type="nucleotide sequence ID" value="NZ_WEGI01000021.1"/>
</dbReference>
<feature type="domain" description="RNA polymerase sigma factor 70 region 4 type 2" evidence="7">
    <location>
        <begin position="96"/>
        <end position="147"/>
    </location>
</feature>
<dbReference type="Proteomes" id="UP000431401">
    <property type="component" value="Unassembled WGS sequence"/>
</dbReference>
<evidence type="ECO:0000256" key="1">
    <source>
        <dbReference type="ARBA" id="ARBA00010641"/>
    </source>
</evidence>
<evidence type="ECO:0000256" key="4">
    <source>
        <dbReference type="ARBA" id="ARBA00023125"/>
    </source>
</evidence>
<dbReference type="InterPro" id="IPR013325">
    <property type="entry name" value="RNA_pol_sigma_r2"/>
</dbReference>
<keyword evidence="4" id="KW-0238">DNA-binding</keyword>
<dbReference type="Pfam" id="PF08281">
    <property type="entry name" value="Sigma70_r4_2"/>
    <property type="match status" value="1"/>
</dbReference>
<evidence type="ECO:0000256" key="3">
    <source>
        <dbReference type="ARBA" id="ARBA00023082"/>
    </source>
</evidence>
<evidence type="ECO:0000313" key="9">
    <source>
        <dbReference type="Proteomes" id="UP000431401"/>
    </source>
</evidence>
<evidence type="ECO:0000259" key="6">
    <source>
        <dbReference type="Pfam" id="PF04542"/>
    </source>
</evidence>
<dbReference type="PANTHER" id="PTHR30173">
    <property type="entry name" value="SIGMA 19 FACTOR"/>
    <property type="match status" value="1"/>
</dbReference>
<dbReference type="OrthoDB" id="3211555at2"/>
<dbReference type="InterPro" id="IPR007627">
    <property type="entry name" value="RNA_pol_sigma70_r2"/>
</dbReference>
<evidence type="ECO:0000256" key="2">
    <source>
        <dbReference type="ARBA" id="ARBA00023015"/>
    </source>
</evidence>
<comment type="similarity">
    <text evidence="1">Belongs to the sigma-70 factor family. ECF subfamily.</text>
</comment>
<dbReference type="NCBIfam" id="TIGR02937">
    <property type="entry name" value="sigma70-ECF"/>
    <property type="match status" value="1"/>
</dbReference>
<dbReference type="Gene3D" id="1.10.1740.10">
    <property type="match status" value="1"/>
</dbReference>
<keyword evidence="2" id="KW-0805">Transcription regulation</keyword>
<comment type="caution">
    <text evidence="8">The sequence shown here is derived from an EMBL/GenBank/DDBJ whole genome shotgun (WGS) entry which is preliminary data.</text>
</comment>
<organism evidence="8 9">
    <name type="scientific">Nocardia aurantia</name>
    <dbReference type="NCBI Taxonomy" id="2585199"/>
    <lineage>
        <taxon>Bacteria</taxon>
        <taxon>Bacillati</taxon>
        <taxon>Actinomycetota</taxon>
        <taxon>Actinomycetes</taxon>
        <taxon>Mycobacteriales</taxon>
        <taxon>Nocardiaceae</taxon>
        <taxon>Nocardia</taxon>
    </lineage>
</organism>
<dbReference type="AlphaFoldDB" id="A0A7K0E0Q2"/>
<dbReference type="Gene3D" id="1.10.10.10">
    <property type="entry name" value="Winged helix-like DNA-binding domain superfamily/Winged helix DNA-binding domain"/>
    <property type="match status" value="1"/>
</dbReference>
<dbReference type="InterPro" id="IPR013249">
    <property type="entry name" value="RNA_pol_sigma70_r4_t2"/>
</dbReference>
<dbReference type="SUPFAM" id="SSF88946">
    <property type="entry name" value="Sigma2 domain of RNA polymerase sigma factors"/>
    <property type="match status" value="1"/>
</dbReference>
<keyword evidence="3" id="KW-0731">Sigma factor</keyword>
<accession>A0A7K0E0Q2</accession>
<dbReference type="InterPro" id="IPR013324">
    <property type="entry name" value="RNA_pol_sigma_r3/r4-like"/>
</dbReference>
<dbReference type="SUPFAM" id="SSF88659">
    <property type="entry name" value="Sigma3 and sigma4 domains of RNA polymerase sigma factors"/>
    <property type="match status" value="1"/>
</dbReference>
<dbReference type="GO" id="GO:0006352">
    <property type="term" value="P:DNA-templated transcription initiation"/>
    <property type="evidence" value="ECO:0007669"/>
    <property type="project" value="InterPro"/>
</dbReference>
<dbReference type="Pfam" id="PF04542">
    <property type="entry name" value="Sigma70_r2"/>
    <property type="match status" value="1"/>
</dbReference>
<keyword evidence="9" id="KW-1185">Reference proteome</keyword>
<dbReference type="PANTHER" id="PTHR30173:SF36">
    <property type="entry name" value="ECF RNA POLYMERASE SIGMA FACTOR SIGJ"/>
    <property type="match status" value="1"/>
</dbReference>
<dbReference type="GO" id="GO:0016987">
    <property type="term" value="F:sigma factor activity"/>
    <property type="evidence" value="ECO:0007669"/>
    <property type="project" value="UniProtKB-KW"/>
</dbReference>
<evidence type="ECO:0000259" key="7">
    <source>
        <dbReference type="Pfam" id="PF08281"/>
    </source>
</evidence>
<keyword evidence="5" id="KW-0804">Transcription</keyword>
<proteinExistence type="inferred from homology"/>
<dbReference type="InterPro" id="IPR014284">
    <property type="entry name" value="RNA_pol_sigma-70_dom"/>
</dbReference>
<dbReference type="InterPro" id="IPR036388">
    <property type="entry name" value="WH-like_DNA-bd_sf"/>
</dbReference>